<accession>A0A5M6ZP21</accession>
<dbReference type="AlphaFoldDB" id="A0A5M6ZP21"/>
<feature type="signal peptide" evidence="1">
    <location>
        <begin position="1"/>
        <end position="21"/>
    </location>
</feature>
<protein>
    <recommendedName>
        <fullName evidence="4">Entericidin A/B family lipoprotein</fullName>
    </recommendedName>
</protein>
<evidence type="ECO:0000313" key="3">
    <source>
        <dbReference type="Proteomes" id="UP000325122"/>
    </source>
</evidence>
<evidence type="ECO:0000256" key="1">
    <source>
        <dbReference type="SAM" id="SignalP"/>
    </source>
</evidence>
<name>A0A5M6ZP21_9PROT</name>
<organism evidence="2 3">
    <name type="scientific">Alkalicaulis satelles</name>
    <dbReference type="NCBI Taxonomy" id="2609175"/>
    <lineage>
        <taxon>Bacteria</taxon>
        <taxon>Pseudomonadati</taxon>
        <taxon>Pseudomonadota</taxon>
        <taxon>Alphaproteobacteria</taxon>
        <taxon>Maricaulales</taxon>
        <taxon>Maricaulaceae</taxon>
        <taxon>Alkalicaulis</taxon>
    </lineage>
</organism>
<sequence length="61" mass="6260">MTCALRIAAATLLAGSFLALSACNTIQGIGRDVTRTGEVLEDLTTDASDVIETAPEVQPAP</sequence>
<gene>
    <name evidence="2" type="ORF">F1654_02950</name>
</gene>
<evidence type="ECO:0008006" key="4">
    <source>
        <dbReference type="Google" id="ProtNLM"/>
    </source>
</evidence>
<reference evidence="2 3" key="1">
    <citation type="submission" date="2019-09" db="EMBL/GenBank/DDBJ databases">
        <authorList>
            <person name="Kevbrin V."/>
            <person name="Grouzdev D.S."/>
        </authorList>
    </citation>
    <scope>NUCLEOTIDE SEQUENCE [LARGE SCALE GENOMIC DNA]</scope>
    <source>
        <strain evidence="2 3">G-192</strain>
    </source>
</reference>
<evidence type="ECO:0000313" key="2">
    <source>
        <dbReference type="EMBL" id="KAA5804968.1"/>
    </source>
</evidence>
<keyword evidence="1" id="KW-0732">Signal</keyword>
<keyword evidence="3" id="KW-1185">Reference proteome</keyword>
<comment type="caution">
    <text evidence="2">The sequence shown here is derived from an EMBL/GenBank/DDBJ whole genome shotgun (WGS) entry which is preliminary data.</text>
</comment>
<dbReference type="RefSeq" id="WP_150021999.1">
    <property type="nucleotide sequence ID" value="NZ_VWOJ01000001.1"/>
</dbReference>
<feature type="chain" id="PRO_5024461860" description="Entericidin A/B family lipoprotein" evidence="1">
    <location>
        <begin position="22"/>
        <end position="61"/>
    </location>
</feature>
<dbReference type="Proteomes" id="UP000325122">
    <property type="component" value="Unassembled WGS sequence"/>
</dbReference>
<dbReference type="EMBL" id="VWOJ01000001">
    <property type="protein sequence ID" value="KAA5804968.1"/>
    <property type="molecule type" value="Genomic_DNA"/>
</dbReference>
<proteinExistence type="predicted"/>
<dbReference type="PROSITE" id="PS51257">
    <property type="entry name" value="PROKAR_LIPOPROTEIN"/>
    <property type="match status" value="1"/>
</dbReference>